<feature type="region of interest" description="Disordered" evidence="3">
    <location>
        <begin position="296"/>
        <end position="324"/>
    </location>
</feature>
<feature type="domain" description="CCHC-type" evidence="4">
    <location>
        <begin position="366"/>
        <end position="380"/>
    </location>
</feature>
<keyword evidence="2" id="KW-0862">Zinc</keyword>
<name>A0A9W8MRU4_9AGAR</name>
<feature type="region of interest" description="Disordered" evidence="3">
    <location>
        <begin position="437"/>
        <end position="467"/>
    </location>
</feature>
<comment type="caution">
    <text evidence="5">The sequence shown here is derived from an EMBL/GenBank/DDBJ whole genome shotgun (WGS) entry which is preliminary data.</text>
</comment>
<dbReference type="InterPro" id="IPR005162">
    <property type="entry name" value="Retrotrans_gag_dom"/>
</dbReference>
<evidence type="ECO:0000313" key="5">
    <source>
        <dbReference type="EMBL" id="KAJ3494701.1"/>
    </source>
</evidence>
<dbReference type="GO" id="GO:0003676">
    <property type="term" value="F:nucleic acid binding"/>
    <property type="evidence" value="ECO:0007669"/>
    <property type="project" value="InterPro"/>
</dbReference>
<dbReference type="GO" id="GO:0006397">
    <property type="term" value="P:mRNA processing"/>
    <property type="evidence" value="ECO:0007669"/>
    <property type="project" value="UniProtKB-KW"/>
</dbReference>
<feature type="region of interest" description="Disordered" evidence="3">
    <location>
        <begin position="1"/>
        <end position="38"/>
    </location>
</feature>
<dbReference type="AlphaFoldDB" id="A0A9W8MRU4"/>
<keyword evidence="6" id="KW-1185">Reference proteome</keyword>
<dbReference type="InterPro" id="IPR001878">
    <property type="entry name" value="Znf_CCHC"/>
</dbReference>
<dbReference type="OrthoDB" id="3253683at2759"/>
<proteinExistence type="predicted"/>
<accession>A0A9W8MRU4</accession>
<keyword evidence="2" id="KW-0479">Metal-binding</keyword>
<feature type="compositionally biased region" description="Pro residues" evidence="3">
    <location>
        <begin position="1"/>
        <end position="11"/>
    </location>
</feature>
<feature type="compositionally biased region" description="Polar residues" evidence="3">
    <location>
        <begin position="25"/>
        <end position="38"/>
    </location>
</feature>
<dbReference type="GO" id="GO:0008270">
    <property type="term" value="F:zinc ion binding"/>
    <property type="evidence" value="ECO:0007669"/>
    <property type="project" value="UniProtKB-KW"/>
</dbReference>
<evidence type="ECO:0000259" key="4">
    <source>
        <dbReference type="PROSITE" id="PS50158"/>
    </source>
</evidence>
<sequence>MSQPPSDPNMPPGTGGTVPLDSPLEQWSPTFAQQSPLLQQSPVMAQLSPTFPQQSPAVSVQQPALTPLEQAIVYLTDSHRDSLGLIQNQAEILAQVQQVLGRQTTPSSSAPRAKKISVAAPPSFDGNPKNYDAFITGVRIVFNADPDSYVNEASRVWYALSYMNKGIAAIWARRLIERVNKGDYQITTFTAFEKELKTTFGGAYKKADAQCALVNLRQDTQSAEDFFVEFEEHFAESGFNDETAIYYLHDNLNQAVVSKIYSQADVPTTYDEWKKLAIRLDRQYCERLMRAKGRATLPAAPSRPQASSYTWMPPVPTSSSGVEPGLGAPMDIGRQYTRGTTTQPSLTIAAAPTTSAPPINMSNVLCYNCRRFGHMGRDCPLPNPRRDQRTAPIRPTSAPIPGPSRPKTNVRQIFTDLTTDEKFELVRMISELAAVSVQPEEAPPVEPEGIEHSEVLDDAEDFQNADE</sequence>
<keyword evidence="1" id="KW-0507">mRNA processing</keyword>
<feature type="region of interest" description="Disordered" evidence="3">
    <location>
        <begin position="380"/>
        <end position="408"/>
    </location>
</feature>
<reference evidence="5" key="1">
    <citation type="submission" date="2022-07" db="EMBL/GenBank/DDBJ databases">
        <title>Genome Sequence of Agrocybe chaxingu.</title>
        <authorList>
            <person name="Buettner E."/>
        </authorList>
    </citation>
    <scope>NUCLEOTIDE SEQUENCE</scope>
    <source>
        <strain evidence="5">MP-N11</strain>
    </source>
</reference>
<dbReference type="EMBL" id="JANKHO010002101">
    <property type="protein sequence ID" value="KAJ3494701.1"/>
    <property type="molecule type" value="Genomic_DNA"/>
</dbReference>
<evidence type="ECO:0000313" key="6">
    <source>
        <dbReference type="Proteomes" id="UP001148786"/>
    </source>
</evidence>
<gene>
    <name evidence="5" type="ORF">NLJ89_g10749</name>
</gene>
<keyword evidence="2" id="KW-0863">Zinc-finger</keyword>
<evidence type="ECO:0000256" key="1">
    <source>
        <dbReference type="ARBA" id="ARBA00022664"/>
    </source>
</evidence>
<feature type="compositionally biased region" description="Acidic residues" evidence="3">
    <location>
        <begin position="456"/>
        <end position="467"/>
    </location>
</feature>
<dbReference type="SUPFAM" id="SSF57756">
    <property type="entry name" value="Retrovirus zinc finger-like domains"/>
    <property type="match status" value="1"/>
</dbReference>
<dbReference type="Gene3D" id="4.10.60.10">
    <property type="entry name" value="Zinc finger, CCHC-type"/>
    <property type="match status" value="1"/>
</dbReference>
<dbReference type="PROSITE" id="PS50158">
    <property type="entry name" value="ZF_CCHC"/>
    <property type="match status" value="1"/>
</dbReference>
<dbReference type="Pfam" id="PF00098">
    <property type="entry name" value="zf-CCHC"/>
    <property type="match status" value="1"/>
</dbReference>
<dbReference type="Pfam" id="PF03732">
    <property type="entry name" value="Retrotrans_gag"/>
    <property type="match status" value="1"/>
</dbReference>
<dbReference type="SMART" id="SM00343">
    <property type="entry name" value="ZnF_C2HC"/>
    <property type="match status" value="1"/>
</dbReference>
<dbReference type="InterPro" id="IPR036875">
    <property type="entry name" value="Znf_CCHC_sf"/>
</dbReference>
<organism evidence="5 6">
    <name type="scientific">Agrocybe chaxingu</name>
    <dbReference type="NCBI Taxonomy" id="84603"/>
    <lineage>
        <taxon>Eukaryota</taxon>
        <taxon>Fungi</taxon>
        <taxon>Dikarya</taxon>
        <taxon>Basidiomycota</taxon>
        <taxon>Agaricomycotina</taxon>
        <taxon>Agaricomycetes</taxon>
        <taxon>Agaricomycetidae</taxon>
        <taxon>Agaricales</taxon>
        <taxon>Agaricineae</taxon>
        <taxon>Strophariaceae</taxon>
        <taxon>Agrocybe</taxon>
    </lineage>
</organism>
<protein>
    <recommendedName>
        <fullName evidence="4">CCHC-type domain-containing protein</fullName>
    </recommendedName>
</protein>
<dbReference type="Proteomes" id="UP001148786">
    <property type="component" value="Unassembled WGS sequence"/>
</dbReference>
<evidence type="ECO:0000256" key="2">
    <source>
        <dbReference type="PROSITE-ProRule" id="PRU00047"/>
    </source>
</evidence>
<evidence type="ECO:0000256" key="3">
    <source>
        <dbReference type="SAM" id="MobiDB-lite"/>
    </source>
</evidence>